<keyword evidence="10" id="KW-0997">Cell inner membrane</keyword>
<dbReference type="PANTHER" id="PTHR10434:SF59">
    <property type="entry name" value="1-ACYL-SN-GLYCEROL-3-PHOSPHATE ACYLTRANSFERASE"/>
    <property type="match status" value="1"/>
</dbReference>
<reference evidence="21 22" key="1">
    <citation type="journal article" date="2014" name="Genome Announc.">
        <title>Draft genome sequences of six enterohepatic helicobacter species isolated from humans and one from rhesus macaques.</title>
        <authorList>
            <person name="Shen Z."/>
            <person name="Sheh A."/>
            <person name="Young S.K."/>
            <person name="Abouelliel A."/>
            <person name="Ward D.V."/>
            <person name="Earl A.M."/>
            <person name="Fox J.G."/>
        </authorList>
    </citation>
    <scope>NUCLEOTIDE SEQUENCE [LARGE SCALE GENOMIC DNA]</scope>
    <source>
        <strain evidence="21 22">MIT 99-5501</strain>
    </source>
</reference>
<evidence type="ECO:0000256" key="10">
    <source>
        <dbReference type="ARBA" id="ARBA00022519"/>
    </source>
</evidence>
<dbReference type="GO" id="GO:0005886">
    <property type="term" value="C:plasma membrane"/>
    <property type="evidence" value="ECO:0007669"/>
    <property type="project" value="UniProtKB-SubCell"/>
</dbReference>
<dbReference type="PANTHER" id="PTHR10434">
    <property type="entry name" value="1-ACYL-SN-GLYCEROL-3-PHOSPHATE ACYLTRANSFERASE"/>
    <property type="match status" value="1"/>
</dbReference>
<dbReference type="GO" id="GO:0016024">
    <property type="term" value="P:CDP-diacylglycerol biosynthetic process"/>
    <property type="evidence" value="ECO:0007669"/>
    <property type="project" value="UniProtKB-UniPathway"/>
</dbReference>
<evidence type="ECO:0000256" key="1">
    <source>
        <dbReference type="ARBA" id="ARBA00001141"/>
    </source>
</evidence>
<dbReference type="RefSeq" id="WP_023928452.1">
    <property type="nucleotide sequence ID" value="NZ_KI669455.1"/>
</dbReference>
<evidence type="ECO:0000256" key="16">
    <source>
        <dbReference type="ARBA" id="ARBA00023315"/>
    </source>
</evidence>
<dbReference type="HOGENOM" id="CLU_027938_6_3_7"/>
<feature type="transmembrane region" description="Helical" evidence="19">
    <location>
        <begin position="12"/>
        <end position="32"/>
    </location>
</feature>
<comment type="function">
    <text evidence="17">Converts lysophosphatidic acid (LPA) into phosphatidic acid by incorporating acyl moiety at the 2 position.</text>
</comment>
<evidence type="ECO:0000313" key="22">
    <source>
        <dbReference type="Proteomes" id="UP000018731"/>
    </source>
</evidence>
<dbReference type="Proteomes" id="UP000018731">
    <property type="component" value="Unassembled WGS sequence"/>
</dbReference>
<dbReference type="Pfam" id="PF01553">
    <property type="entry name" value="Acyltransferase"/>
    <property type="match status" value="1"/>
</dbReference>
<dbReference type="InterPro" id="IPR002123">
    <property type="entry name" value="Plipid/glycerol_acylTrfase"/>
</dbReference>
<accession>V8C689</accession>
<keyword evidence="19" id="KW-0812">Transmembrane</keyword>
<dbReference type="OrthoDB" id="9809618at2"/>
<evidence type="ECO:0000256" key="17">
    <source>
        <dbReference type="ARBA" id="ARBA00037183"/>
    </source>
</evidence>
<evidence type="ECO:0000256" key="8">
    <source>
        <dbReference type="ARBA" id="ARBA00022475"/>
    </source>
</evidence>
<dbReference type="EC" id="2.3.1.51" evidence="6 18"/>
<comment type="similarity">
    <text evidence="5 18">Belongs to the 1-acyl-sn-glycerol-3-phosphate acyltransferase family.</text>
</comment>
<proteinExistence type="inferred from homology"/>
<feature type="domain" description="Phospholipid/glycerol acyltransferase" evidence="20">
    <location>
        <begin position="68"/>
        <end position="183"/>
    </location>
</feature>
<dbReference type="InterPro" id="IPR004552">
    <property type="entry name" value="AGP_acyltrans"/>
</dbReference>
<evidence type="ECO:0000256" key="11">
    <source>
        <dbReference type="ARBA" id="ARBA00022679"/>
    </source>
</evidence>
<dbReference type="AlphaFoldDB" id="V8C689"/>
<evidence type="ECO:0000256" key="12">
    <source>
        <dbReference type="ARBA" id="ARBA00023098"/>
    </source>
</evidence>
<comment type="pathway">
    <text evidence="3">Phospholipid metabolism; CDP-diacylglycerol biosynthesis; CDP-diacylglycerol from sn-glycerol 3-phosphate: step 2/3.</text>
</comment>
<dbReference type="UniPathway" id="UPA00557">
    <property type="reaction ID" value="UER00613"/>
</dbReference>
<dbReference type="PATRIC" id="fig|1357400.3.peg.2263"/>
<evidence type="ECO:0000256" key="18">
    <source>
        <dbReference type="RuleBase" id="RU361267"/>
    </source>
</evidence>
<evidence type="ECO:0000256" key="13">
    <source>
        <dbReference type="ARBA" id="ARBA00023136"/>
    </source>
</evidence>
<evidence type="ECO:0000256" key="15">
    <source>
        <dbReference type="ARBA" id="ARBA00023264"/>
    </source>
</evidence>
<evidence type="ECO:0000259" key="20">
    <source>
        <dbReference type="SMART" id="SM00563"/>
    </source>
</evidence>
<comment type="subcellular location">
    <subcellularLocation>
        <location evidence="2">Cell inner membrane</location>
        <topology evidence="2">Peripheral membrane protein</topology>
    </subcellularLocation>
</comment>
<comment type="domain">
    <text evidence="18">The HXXXXD motif is essential for acyltransferase activity and may constitute the binding site for the phosphate moiety of the glycerol-3-phosphate.</text>
</comment>
<keyword evidence="9 18" id="KW-0444">Lipid biosynthesis</keyword>
<keyword evidence="8" id="KW-1003">Cell membrane</keyword>
<keyword evidence="19" id="KW-1133">Transmembrane helix</keyword>
<keyword evidence="15 18" id="KW-1208">Phospholipid metabolism</keyword>
<evidence type="ECO:0000256" key="7">
    <source>
        <dbReference type="ARBA" id="ARBA00016139"/>
    </source>
</evidence>
<evidence type="ECO:0000256" key="14">
    <source>
        <dbReference type="ARBA" id="ARBA00023209"/>
    </source>
</evidence>
<protein>
    <recommendedName>
        <fullName evidence="7 18">1-acyl-sn-glycerol-3-phosphate acyltransferase</fullName>
        <ecNumber evidence="6 18">2.3.1.51</ecNumber>
    </recommendedName>
</protein>
<keyword evidence="22" id="KW-1185">Reference proteome</keyword>
<dbReference type="NCBIfam" id="TIGR00530">
    <property type="entry name" value="AGP_acyltrn"/>
    <property type="match status" value="1"/>
</dbReference>
<comment type="catalytic activity">
    <reaction evidence="1 18">
        <text>a 1-acyl-sn-glycero-3-phosphate + an acyl-CoA = a 1,2-diacyl-sn-glycero-3-phosphate + CoA</text>
        <dbReference type="Rhea" id="RHEA:19709"/>
        <dbReference type="ChEBI" id="CHEBI:57287"/>
        <dbReference type="ChEBI" id="CHEBI:57970"/>
        <dbReference type="ChEBI" id="CHEBI:58342"/>
        <dbReference type="ChEBI" id="CHEBI:58608"/>
        <dbReference type="EC" id="2.3.1.51"/>
    </reaction>
</comment>
<dbReference type="GO" id="GO:0003841">
    <property type="term" value="F:1-acylglycerol-3-phosphate O-acyltransferase activity"/>
    <property type="evidence" value="ECO:0007669"/>
    <property type="project" value="UniProtKB-UniRule"/>
</dbReference>
<comment type="caution">
    <text evidence="21">The sequence shown here is derived from an EMBL/GenBank/DDBJ whole genome shotgun (WGS) entry which is preliminary data.</text>
</comment>
<dbReference type="eggNOG" id="COG0204">
    <property type="taxonomic scope" value="Bacteria"/>
</dbReference>
<evidence type="ECO:0000256" key="19">
    <source>
        <dbReference type="SAM" id="Phobius"/>
    </source>
</evidence>
<sequence>MLIKEIFYKAKGIYETIVIAVGLACIMVGIYFTKHKDNAFGARRTCKIFFWLSRIRLEKVGEFDESAELIIMNHQSVADILCLEAYHPRNICWVAKKELGEIPFYGFALRGPQMILIDREDKRGLALLLKVVKEKLSQNRPIVIFPEGTRGRGGGRFLPFKAGAKIIAEKYNLKIQPIVLINTRKIYNTSPFEARSSVARMVLLKPFYINEMPTKNVFFSQAKSSQKYVASTDEAQQTNEATRADKNDWYKELEKVMQEVYLEHYKELN</sequence>
<dbReference type="CDD" id="cd07989">
    <property type="entry name" value="LPLAT_AGPAT-like"/>
    <property type="match status" value="1"/>
</dbReference>
<evidence type="ECO:0000256" key="3">
    <source>
        <dbReference type="ARBA" id="ARBA00004728"/>
    </source>
</evidence>
<dbReference type="GO" id="GO:0006654">
    <property type="term" value="P:phosphatidic acid biosynthetic process"/>
    <property type="evidence" value="ECO:0007669"/>
    <property type="project" value="TreeGrafter"/>
</dbReference>
<dbReference type="SMART" id="SM00563">
    <property type="entry name" value="PlsC"/>
    <property type="match status" value="1"/>
</dbReference>
<keyword evidence="13 19" id="KW-0472">Membrane</keyword>
<evidence type="ECO:0000256" key="6">
    <source>
        <dbReference type="ARBA" id="ARBA00013211"/>
    </source>
</evidence>
<dbReference type="EMBL" id="AZJI01000007">
    <property type="protein sequence ID" value="ETD22884.1"/>
    <property type="molecule type" value="Genomic_DNA"/>
</dbReference>
<gene>
    <name evidence="21" type="ORF">HMPREF2086_01683</name>
</gene>
<keyword evidence="16 18" id="KW-0012">Acyltransferase</keyword>
<keyword evidence="14 18" id="KW-0594">Phospholipid biosynthesis</keyword>
<keyword evidence="11 18" id="KW-0808">Transferase</keyword>
<evidence type="ECO:0000256" key="5">
    <source>
        <dbReference type="ARBA" id="ARBA00008655"/>
    </source>
</evidence>
<organism evidence="21 22">
    <name type="scientific">Helicobacter macacae MIT 99-5501</name>
    <dbReference type="NCBI Taxonomy" id="1357400"/>
    <lineage>
        <taxon>Bacteria</taxon>
        <taxon>Pseudomonadati</taxon>
        <taxon>Campylobacterota</taxon>
        <taxon>Epsilonproteobacteria</taxon>
        <taxon>Campylobacterales</taxon>
        <taxon>Helicobacteraceae</taxon>
        <taxon>Helicobacter</taxon>
    </lineage>
</organism>
<evidence type="ECO:0000256" key="2">
    <source>
        <dbReference type="ARBA" id="ARBA00004417"/>
    </source>
</evidence>
<evidence type="ECO:0000256" key="4">
    <source>
        <dbReference type="ARBA" id="ARBA00005189"/>
    </source>
</evidence>
<comment type="pathway">
    <text evidence="4">Lipid metabolism.</text>
</comment>
<name>V8C689_9HELI</name>
<evidence type="ECO:0000256" key="9">
    <source>
        <dbReference type="ARBA" id="ARBA00022516"/>
    </source>
</evidence>
<evidence type="ECO:0000313" key="21">
    <source>
        <dbReference type="EMBL" id="ETD22884.1"/>
    </source>
</evidence>
<dbReference type="SUPFAM" id="SSF69593">
    <property type="entry name" value="Glycerol-3-phosphate (1)-acyltransferase"/>
    <property type="match status" value="1"/>
</dbReference>
<dbReference type="STRING" id="1357400.HMPREF2086_01683"/>
<keyword evidence="12 18" id="KW-0443">Lipid metabolism</keyword>